<reference evidence="1" key="1">
    <citation type="submission" date="2022-02" db="EMBL/GenBank/DDBJ databases">
        <authorList>
            <person name="Henning P.M."/>
            <person name="McCubbin A.G."/>
            <person name="Shore J.S."/>
        </authorList>
    </citation>
    <scope>NUCLEOTIDE SEQUENCE</scope>
    <source>
        <strain evidence="1">F60SS</strain>
        <tissue evidence="1">Leaves</tissue>
    </source>
</reference>
<dbReference type="EMBL" id="JAKUCV010004376">
    <property type="protein sequence ID" value="KAJ4835528.1"/>
    <property type="molecule type" value="Genomic_DNA"/>
</dbReference>
<dbReference type="Proteomes" id="UP001141552">
    <property type="component" value="Unassembled WGS sequence"/>
</dbReference>
<keyword evidence="2" id="KW-1185">Reference proteome</keyword>
<accession>A0A9Q0JBK1</accession>
<name>A0A9Q0JBK1_9ROSI</name>
<proteinExistence type="predicted"/>
<protein>
    <recommendedName>
        <fullName evidence="3">ATP-dependent DNA helicase</fullName>
    </recommendedName>
</protein>
<sequence length="62" mass="6930">MIINKSQGANIKKIGLYLPQPVFAHGQLYVAISRVTSPDGLKILIENDQKEQSNCTKNIVYK</sequence>
<comment type="caution">
    <text evidence="1">The sequence shown here is derived from an EMBL/GenBank/DDBJ whole genome shotgun (WGS) entry which is preliminary data.</text>
</comment>
<evidence type="ECO:0008006" key="3">
    <source>
        <dbReference type="Google" id="ProtNLM"/>
    </source>
</evidence>
<evidence type="ECO:0000313" key="2">
    <source>
        <dbReference type="Proteomes" id="UP001141552"/>
    </source>
</evidence>
<dbReference type="OrthoDB" id="1934841at2759"/>
<dbReference type="AlphaFoldDB" id="A0A9Q0JBK1"/>
<evidence type="ECO:0000313" key="1">
    <source>
        <dbReference type="EMBL" id="KAJ4835528.1"/>
    </source>
</evidence>
<dbReference type="InterPro" id="IPR027417">
    <property type="entry name" value="P-loop_NTPase"/>
</dbReference>
<gene>
    <name evidence="1" type="ORF">Tsubulata_039972</name>
</gene>
<reference evidence="1" key="2">
    <citation type="journal article" date="2023" name="Plants (Basel)">
        <title>Annotation of the Turnera subulata (Passifloraceae) Draft Genome Reveals the S-Locus Evolved after the Divergence of Turneroideae from Passifloroideae in a Stepwise Manner.</title>
        <authorList>
            <person name="Henning P.M."/>
            <person name="Roalson E.H."/>
            <person name="Mir W."/>
            <person name="McCubbin A.G."/>
            <person name="Shore J.S."/>
        </authorList>
    </citation>
    <scope>NUCLEOTIDE SEQUENCE</scope>
    <source>
        <strain evidence="1">F60SS</strain>
    </source>
</reference>
<organism evidence="1 2">
    <name type="scientific">Turnera subulata</name>
    <dbReference type="NCBI Taxonomy" id="218843"/>
    <lineage>
        <taxon>Eukaryota</taxon>
        <taxon>Viridiplantae</taxon>
        <taxon>Streptophyta</taxon>
        <taxon>Embryophyta</taxon>
        <taxon>Tracheophyta</taxon>
        <taxon>Spermatophyta</taxon>
        <taxon>Magnoliopsida</taxon>
        <taxon>eudicotyledons</taxon>
        <taxon>Gunneridae</taxon>
        <taxon>Pentapetalae</taxon>
        <taxon>rosids</taxon>
        <taxon>fabids</taxon>
        <taxon>Malpighiales</taxon>
        <taxon>Passifloraceae</taxon>
        <taxon>Turnera</taxon>
    </lineage>
</organism>
<dbReference type="SUPFAM" id="SSF52540">
    <property type="entry name" value="P-loop containing nucleoside triphosphate hydrolases"/>
    <property type="match status" value="1"/>
</dbReference>